<organism evidence="2">
    <name type="scientific">plant metagenome</name>
    <dbReference type="NCBI Taxonomy" id="1297885"/>
    <lineage>
        <taxon>unclassified sequences</taxon>
        <taxon>metagenomes</taxon>
        <taxon>organismal metagenomes</taxon>
    </lineage>
</organism>
<evidence type="ECO:0000313" key="2">
    <source>
        <dbReference type="EMBL" id="VFR18621.1"/>
    </source>
</evidence>
<reference evidence="2" key="1">
    <citation type="submission" date="2019-03" db="EMBL/GenBank/DDBJ databases">
        <authorList>
            <person name="Danneels B."/>
        </authorList>
    </citation>
    <scope>NUCLEOTIDE SEQUENCE</scope>
</reference>
<sequence>MRQGLRAAVQELLMTPDNRKSGRTSHIGTSSEPGHGKLKKEDAQERELDEALDDTFPASDPVALTPEPDEDKIDEGLAETFPASDPVAVNPHRKEKSRS</sequence>
<accession>A0A484P0K4</accession>
<protein>
    <submittedName>
        <fullName evidence="2">Uncharacterized protein</fullName>
    </submittedName>
</protein>
<dbReference type="EMBL" id="CAADIA010000001">
    <property type="protein sequence ID" value="VFR18621.1"/>
    <property type="molecule type" value="Genomic_DNA"/>
</dbReference>
<proteinExistence type="predicted"/>
<name>A0A484P0K4_9ZZZZ</name>
<feature type="compositionally biased region" description="Acidic residues" evidence="1">
    <location>
        <begin position="67"/>
        <end position="77"/>
    </location>
</feature>
<dbReference type="AlphaFoldDB" id="A0A484P0K4"/>
<dbReference type="EMBL" id="CAADIF010000007">
    <property type="protein sequence ID" value="VFR70350.1"/>
    <property type="molecule type" value="Genomic_DNA"/>
</dbReference>
<evidence type="ECO:0000256" key="1">
    <source>
        <dbReference type="SAM" id="MobiDB-lite"/>
    </source>
</evidence>
<gene>
    <name evidence="2" type="ORF">ANK1_1043</name>
    <name evidence="3" type="ORF">ANK2_1043</name>
</gene>
<evidence type="ECO:0000313" key="3">
    <source>
        <dbReference type="EMBL" id="VFR70350.1"/>
    </source>
</evidence>
<feature type="region of interest" description="Disordered" evidence="1">
    <location>
        <begin position="13"/>
        <end position="99"/>
    </location>
</feature>